<sequence length="136" mass="15815">MIASESVAIKLHIPQRSTLSSVIHTLYDNSFHFTKHSSINVSTTFDFDGNWLDFLRTQQITFTYDYTWHPIYPPYQSDLPIRIKPAVSQYPAHPFELEPDSAQIEIVIQSPEMFISGFALWIVKNYINDYFGSYSQ</sequence>
<dbReference type="EMBL" id="UYWW01010406">
    <property type="protein sequence ID" value="VDM17754.1"/>
    <property type="molecule type" value="Genomic_DNA"/>
</dbReference>
<evidence type="ECO:0000313" key="1">
    <source>
        <dbReference type="EMBL" id="VDM17754.1"/>
    </source>
</evidence>
<keyword evidence="2" id="KW-1185">Reference proteome</keyword>
<reference evidence="1 2" key="1">
    <citation type="submission" date="2018-11" db="EMBL/GenBank/DDBJ databases">
        <authorList>
            <consortium name="Pathogen Informatics"/>
        </authorList>
    </citation>
    <scope>NUCLEOTIDE SEQUENCE [LARGE SCALE GENOMIC DNA]</scope>
</reference>
<evidence type="ECO:0000313" key="2">
    <source>
        <dbReference type="Proteomes" id="UP000270924"/>
    </source>
</evidence>
<proteinExistence type="predicted"/>
<gene>
    <name evidence="1" type="ORF">WBA_LOCUS9847</name>
</gene>
<name>A0A3P7EMD2_WUCBA</name>
<dbReference type="OrthoDB" id="5840594at2759"/>
<organism evidence="1 2">
    <name type="scientific">Wuchereria bancrofti</name>
    <dbReference type="NCBI Taxonomy" id="6293"/>
    <lineage>
        <taxon>Eukaryota</taxon>
        <taxon>Metazoa</taxon>
        <taxon>Ecdysozoa</taxon>
        <taxon>Nematoda</taxon>
        <taxon>Chromadorea</taxon>
        <taxon>Rhabditida</taxon>
        <taxon>Spirurina</taxon>
        <taxon>Spiruromorpha</taxon>
        <taxon>Filarioidea</taxon>
        <taxon>Onchocercidae</taxon>
        <taxon>Wuchereria</taxon>
    </lineage>
</organism>
<dbReference type="AlphaFoldDB" id="A0A3P7EMD2"/>
<dbReference type="Proteomes" id="UP000270924">
    <property type="component" value="Unassembled WGS sequence"/>
</dbReference>
<protein>
    <submittedName>
        <fullName evidence="1">Uncharacterized protein</fullName>
    </submittedName>
</protein>
<dbReference type="InParanoid" id="A0A3P7EMD2"/>
<feature type="non-terminal residue" evidence="1">
    <location>
        <position position="136"/>
    </location>
</feature>
<accession>A0A3P7EMD2</accession>